<proteinExistence type="predicted"/>
<evidence type="ECO:0000313" key="2">
    <source>
        <dbReference type="EMBL" id="BBK22286.1"/>
    </source>
</evidence>
<dbReference type="Proteomes" id="UP000464754">
    <property type="component" value="Chromosome"/>
</dbReference>
<name>A0A6N4TGG9_9FIRM</name>
<dbReference type="EMBL" id="AP019695">
    <property type="protein sequence ID" value="BBK22540.1"/>
    <property type="molecule type" value="Genomic_DNA"/>
</dbReference>
<evidence type="ECO:0000313" key="1">
    <source>
        <dbReference type="EMBL" id="BBK21676.1"/>
    </source>
</evidence>
<evidence type="ECO:0000313" key="4">
    <source>
        <dbReference type="Proteomes" id="UP000464754"/>
    </source>
</evidence>
<dbReference type="AlphaFoldDB" id="A0A6N4TGG9"/>
<protein>
    <recommendedName>
        <fullName evidence="5">Transposase</fullName>
    </recommendedName>
</protein>
<dbReference type="NCBIfam" id="NF047593">
    <property type="entry name" value="IS66_ISAeme5_TnpA"/>
    <property type="match status" value="1"/>
</dbReference>
<dbReference type="EMBL" id="AP019695">
    <property type="protein sequence ID" value="BBK22286.1"/>
    <property type="molecule type" value="Genomic_DNA"/>
</dbReference>
<dbReference type="KEGG" id="aarg:Aargi30884_14430"/>
<organism evidence="2 4">
    <name type="scientific">Amedibacterium intestinale</name>
    <dbReference type="NCBI Taxonomy" id="2583452"/>
    <lineage>
        <taxon>Bacteria</taxon>
        <taxon>Bacillati</taxon>
        <taxon>Bacillota</taxon>
        <taxon>Erysipelotrichia</taxon>
        <taxon>Erysipelotrichales</taxon>
        <taxon>Erysipelotrichaceae</taxon>
        <taxon>Amedibacterium</taxon>
    </lineage>
</organism>
<keyword evidence="4" id="KW-1185">Reference proteome</keyword>
<reference evidence="2" key="2">
    <citation type="journal article" date="2020" name="Int. J. Syst. Evol. Microbiol.">
        <title>Amedibacterium intestinale gen. nov., sp. nov., isolated from human faeces, and reclassification of Eubacterium dolichum Moore et al. 1976 (Approved Lists 1980) as Amedibacillus dolichus gen. nov., comb. nov.</title>
        <authorList>
            <person name="Ikeyama N."/>
            <person name="Toyoda A."/>
            <person name="Morohoshi S."/>
            <person name="Kunihiro T."/>
            <person name="Murakami T."/>
            <person name="Mori H."/>
            <person name="Iino T."/>
            <person name="Ohkuma M."/>
            <person name="Sakamoto M."/>
        </authorList>
    </citation>
    <scope>NUCLEOTIDE SEQUENCE</scope>
    <source>
        <strain evidence="2">JCM 30884</strain>
    </source>
</reference>
<dbReference type="EMBL" id="AP019695">
    <property type="protein sequence ID" value="BBK21676.1"/>
    <property type="molecule type" value="Genomic_DNA"/>
</dbReference>
<sequence>MTLFMRTKIQCVNDNVRLSQWKQIIQNCRDSGLPVKRWCDENNISEPSYYYYLKKFRELAIKEADDHQDFYPIVVNEEKEITHENIEIIKGDIHIQVPDNIDIDVLVNMLKVLLC</sequence>
<gene>
    <name evidence="1" type="ORF">Aargi30884_05790</name>
    <name evidence="2" type="ORF">Aargi30884_11890</name>
    <name evidence="3" type="ORF">Aargi30884_14430</name>
</gene>
<accession>A0A6N4TGG9</accession>
<dbReference type="KEGG" id="aarg:Aargi30884_05790"/>
<reference evidence="4" key="1">
    <citation type="submission" date="2019-05" db="EMBL/GenBank/DDBJ databases">
        <title>Complete genome sequencing of Absiella argi strain JCM 30884.</title>
        <authorList>
            <person name="Sakamoto M."/>
            <person name="Murakami T."/>
            <person name="Mori H."/>
        </authorList>
    </citation>
    <scope>NUCLEOTIDE SEQUENCE [LARGE SCALE GENOMIC DNA]</scope>
    <source>
        <strain evidence="4">JCM 30884</strain>
    </source>
</reference>
<dbReference type="KEGG" id="aarg:Aargi30884_11890"/>
<evidence type="ECO:0008006" key="5">
    <source>
        <dbReference type="Google" id="ProtNLM"/>
    </source>
</evidence>
<evidence type="ECO:0000313" key="3">
    <source>
        <dbReference type="EMBL" id="BBK22540.1"/>
    </source>
</evidence>